<dbReference type="InterPro" id="IPR036412">
    <property type="entry name" value="HAD-like_sf"/>
</dbReference>
<dbReference type="InterPro" id="IPR023214">
    <property type="entry name" value="HAD_sf"/>
</dbReference>
<dbReference type="SUPFAM" id="SSF56784">
    <property type="entry name" value="HAD-like"/>
    <property type="match status" value="1"/>
</dbReference>
<dbReference type="AlphaFoldDB" id="A0A6G7KCX1"/>
<dbReference type="GO" id="GO:0008967">
    <property type="term" value="F:phosphoglycolate phosphatase activity"/>
    <property type="evidence" value="ECO:0007669"/>
    <property type="project" value="TreeGrafter"/>
</dbReference>
<sequence>MASDCSSGTDLLAYLKEQSFLLAIVTGKARRSLDISLEQLEMADLFDYIITGDDVEKAKPHPEGIFKVLDNLKLKKEDVIFVGDSDADIAAGLDAGVHTVGVQWLKNYQTLDFSYEPHHYFDDARLFKAYVADYFKEETK</sequence>
<dbReference type="KEGG" id="jar:G7057_02600"/>
<protein>
    <submittedName>
        <fullName evidence="1">HAD-IA family hydrolase</fullName>
    </submittedName>
</protein>
<reference evidence="1 2" key="1">
    <citation type="journal article" date="2017" name="Int. J. Syst. Evol. Microbiol.">
        <title>Jeotgalibaca porci sp. nov. and Jeotgalibaca arthritidis sp. nov., isolated from pigs, and emended description of the genus Jeotgalibaca.</title>
        <authorList>
            <person name="Zamora L."/>
            <person name="Perez-Sancho M."/>
            <person name="Dominguez L."/>
            <person name="Fernandez-Garayzabal J.F."/>
            <person name="Vela A.I."/>
        </authorList>
    </citation>
    <scope>NUCLEOTIDE SEQUENCE [LARGE SCALE GENOMIC DNA]</scope>
    <source>
        <strain evidence="1 2">CECT 9157</strain>
    </source>
</reference>
<dbReference type="EMBL" id="CP049740">
    <property type="protein sequence ID" value="QII83087.1"/>
    <property type="molecule type" value="Genomic_DNA"/>
</dbReference>
<evidence type="ECO:0000313" key="2">
    <source>
        <dbReference type="Proteomes" id="UP000501451"/>
    </source>
</evidence>
<name>A0A6G7KCX1_9LACT</name>
<proteinExistence type="predicted"/>
<keyword evidence="2" id="KW-1185">Reference proteome</keyword>
<dbReference type="Gene3D" id="3.40.50.1000">
    <property type="entry name" value="HAD superfamily/HAD-like"/>
    <property type="match status" value="1"/>
</dbReference>
<dbReference type="PANTHER" id="PTHR43434">
    <property type="entry name" value="PHOSPHOGLYCOLATE PHOSPHATASE"/>
    <property type="match status" value="1"/>
</dbReference>
<evidence type="ECO:0000313" key="1">
    <source>
        <dbReference type="EMBL" id="QII83087.1"/>
    </source>
</evidence>
<organism evidence="1 2">
    <name type="scientific">Jeotgalibaca arthritidis</name>
    <dbReference type="NCBI Taxonomy" id="1868794"/>
    <lineage>
        <taxon>Bacteria</taxon>
        <taxon>Bacillati</taxon>
        <taxon>Bacillota</taxon>
        <taxon>Bacilli</taxon>
        <taxon>Lactobacillales</taxon>
        <taxon>Carnobacteriaceae</taxon>
        <taxon>Jeotgalibaca</taxon>
    </lineage>
</organism>
<dbReference type="NCBIfam" id="TIGR01509">
    <property type="entry name" value="HAD-SF-IA-v3"/>
    <property type="match status" value="1"/>
</dbReference>
<dbReference type="Proteomes" id="UP000501451">
    <property type="component" value="Chromosome"/>
</dbReference>
<keyword evidence="1" id="KW-0378">Hydrolase</keyword>
<gene>
    <name evidence="1" type="ORF">G7057_02600</name>
</gene>
<dbReference type="InterPro" id="IPR006439">
    <property type="entry name" value="HAD-SF_hydro_IA"/>
</dbReference>
<dbReference type="InterPro" id="IPR041492">
    <property type="entry name" value="HAD_2"/>
</dbReference>
<dbReference type="Pfam" id="PF13419">
    <property type="entry name" value="HAD_2"/>
    <property type="match status" value="1"/>
</dbReference>
<dbReference type="GO" id="GO:0006281">
    <property type="term" value="P:DNA repair"/>
    <property type="evidence" value="ECO:0007669"/>
    <property type="project" value="TreeGrafter"/>
</dbReference>
<dbReference type="PRINTS" id="PR00413">
    <property type="entry name" value="HADHALOGNASE"/>
</dbReference>
<dbReference type="NCBIfam" id="TIGR01549">
    <property type="entry name" value="HAD-SF-IA-v1"/>
    <property type="match status" value="1"/>
</dbReference>
<accession>A0A6G7KCX1</accession>
<dbReference type="InterPro" id="IPR050155">
    <property type="entry name" value="HAD-like_hydrolase_sf"/>
</dbReference>
<dbReference type="PANTHER" id="PTHR43434:SF1">
    <property type="entry name" value="PHOSPHOGLYCOLATE PHOSPHATASE"/>
    <property type="match status" value="1"/>
</dbReference>